<sequence length="417" mass="47417">MTTPTAAAVEWRLLELEDSCVLQRAELEKRPPWRSPEDRCSDSTDDVAGISGNPLWLRPSNIQTKIRSIQWKKTQLGSPGNSYERLIRYTCDHKKPPEFSNGFSKTYDFNASDFALGIKSAKLQDSGHYEMEITNHSGKICSKKFQILIFDRVEKPHLQGQWKAWADGMCQLFLDCLVPKDDNVSYALYRGSKLISEQRNFTYLENQTEASSLHTYTCNVSNKVSWESDTLNITQGCQSVPQKFGFLPLVLIIVILVMLLLGAVTYFCVWDKKRKKSQSGAKEFSTIYDYVTDPHSRRTQVGHSRASGSPSAVQENGRGQRELDRCHLEEQMLEQKSSGDGGTIYSLVQYKPSDSTSQEKCTLYSVIQTSRKSGSKKRNQNPSSNCTVYEEVGQQYLKARNPARLSRRELENFDVYS</sequence>
<dbReference type="InterPro" id="IPR024303">
    <property type="entry name" value="NK_rcpt_2B4_Ig_dom"/>
</dbReference>
<evidence type="ECO:0000256" key="4">
    <source>
        <dbReference type="ARBA" id="ARBA00023180"/>
    </source>
</evidence>
<protein>
    <submittedName>
        <fullName evidence="9">Natural killer cell receptor 2B4 isoform X1</fullName>
    </submittedName>
</protein>
<proteinExistence type="predicted"/>
<dbReference type="Pfam" id="PF11465">
    <property type="entry name" value="Receptor_2B4"/>
    <property type="match status" value="1"/>
</dbReference>
<dbReference type="InterPro" id="IPR015631">
    <property type="entry name" value="CD2/SLAM_rcpt"/>
</dbReference>
<keyword evidence="9" id="KW-0675">Receptor</keyword>
<evidence type="ECO:0000313" key="9">
    <source>
        <dbReference type="RefSeq" id="XP_021087574.1"/>
    </source>
</evidence>
<gene>
    <name evidence="9" type="primary">Cd244</name>
</gene>
<keyword evidence="2" id="KW-0732">Signal</keyword>
<evidence type="ECO:0000256" key="1">
    <source>
        <dbReference type="ARBA" id="ARBA00004370"/>
    </source>
</evidence>
<reference evidence="9" key="1">
    <citation type="submission" date="2025-08" db="UniProtKB">
        <authorList>
            <consortium name="RefSeq"/>
        </authorList>
    </citation>
    <scope>IDENTIFICATION</scope>
    <source>
        <tissue evidence="9">Liver</tissue>
    </source>
</reference>
<comment type="subcellular location">
    <subcellularLocation>
        <location evidence="1">Membrane</location>
    </subcellularLocation>
</comment>
<dbReference type="Proteomes" id="UP000886700">
    <property type="component" value="Unplaced"/>
</dbReference>
<dbReference type="CTD" id="51744"/>
<evidence type="ECO:0000259" key="7">
    <source>
        <dbReference type="Pfam" id="PF11465"/>
    </source>
</evidence>
<dbReference type="GO" id="GO:0009897">
    <property type="term" value="C:external side of plasma membrane"/>
    <property type="evidence" value="ECO:0007669"/>
    <property type="project" value="TreeGrafter"/>
</dbReference>
<dbReference type="GO" id="GO:0042288">
    <property type="term" value="F:MHC class I protein binding"/>
    <property type="evidence" value="ECO:0007669"/>
    <property type="project" value="TreeGrafter"/>
</dbReference>
<keyword evidence="8" id="KW-1185">Reference proteome</keyword>
<dbReference type="SUPFAM" id="SSF48726">
    <property type="entry name" value="Immunoglobulin"/>
    <property type="match status" value="2"/>
</dbReference>
<dbReference type="InterPro" id="IPR036179">
    <property type="entry name" value="Ig-like_dom_sf"/>
</dbReference>
<evidence type="ECO:0000313" key="8">
    <source>
        <dbReference type="Proteomes" id="UP000886700"/>
    </source>
</evidence>
<keyword evidence="6" id="KW-1133">Transmembrane helix</keyword>
<dbReference type="GeneID" id="101823838"/>
<dbReference type="GO" id="GO:0002323">
    <property type="term" value="P:natural killer cell activation involved in immune response"/>
    <property type="evidence" value="ECO:0007669"/>
    <property type="project" value="TreeGrafter"/>
</dbReference>
<evidence type="ECO:0000256" key="3">
    <source>
        <dbReference type="ARBA" id="ARBA00023136"/>
    </source>
</evidence>
<keyword evidence="6" id="KW-0812">Transmembrane</keyword>
<feature type="region of interest" description="Disordered" evidence="5">
    <location>
        <begin position="298"/>
        <end position="321"/>
    </location>
</feature>
<dbReference type="InterPro" id="IPR013783">
    <property type="entry name" value="Ig-like_fold"/>
</dbReference>
<evidence type="ECO:0000256" key="6">
    <source>
        <dbReference type="SAM" id="Phobius"/>
    </source>
</evidence>
<evidence type="ECO:0000256" key="5">
    <source>
        <dbReference type="SAM" id="MobiDB-lite"/>
    </source>
</evidence>
<keyword evidence="3 6" id="KW-0472">Membrane</keyword>
<dbReference type="Gene3D" id="2.60.40.10">
    <property type="entry name" value="Immunoglobulins"/>
    <property type="match status" value="2"/>
</dbReference>
<evidence type="ECO:0000256" key="2">
    <source>
        <dbReference type="ARBA" id="ARBA00022729"/>
    </source>
</evidence>
<name>A0A3Q0D4U8_MESAU</name>
<dbReference type="OrthoDB" id="8955135at2759"/>
<feature type="domain" description="Natural killer cell receptor 2B4 immunoglobulin" evidence="7">
    <location>
        <begin position="40"/>
        <end position="151"/>
    </location>
</feature>
<dbReference type="RefSeq" id="XP_021087574.1">
    <property type="nucleotide sequence ID" value="XM_021231915.2"/>
</dbReference>
<organism evidence="8 9">
    <name type="scientific">Mesocricetus auratus</name>
    <name type="common">Golden hamster</name>
    <dbReference type="NCBI Taxonomy" id="10036"/>
    <lineage>
        <taxon>Eukaryota</taxon>
        <taxon>Metazoa</taxon>
        <taxon>Chordata</taxon>
        <taxon>Craniata</taxon>
        <taxon>Vertebrata</taxon>
        <taxon>Euteleostomi</taxon>
        <taxon>Mammalia</taxon>
        <taxon>Eutheria</taxon>
        <taxon>Euarchontoglires</taxon>
        <taxon>Glires</taxon>
        <taxon>Rodentia</taxon>
        <taxon>Myomorpha</taxon>
        <taxon>Muroidea</taxon>
        <taxon>Cricetidae</taxon>
        <taxon>Cricetinae</taxon>
        <taxon>Mesocricetus</taxon>
    </lineage>
</organism>
<keyword evidence="4" id="KW-0325">Glycoprotein</keyword>
<dbReference type="PANTHER" id="PTHR12080:SF56">
    <property type="entry name" value="NATURAL KILLER CELL RECEPTOR 2B4"/>
    <property type="match status" value="1"/>
</dbReference>
<feature type="compositionally biased region" description="Polar residues" evidence="5">
    <location>
        <begin position="299"/>
        <end position="314"/>
    </location>
</feature>
<accession>A0A3Q0D4U8</accession>
<dbReference type="AlphaFoldDB" id="A0A3Q0D4U8"/>
<dbReference type="PANTHER" id="PTHR12080">
    <property type="entry name" value="SIGNALING LYMPHOCYTIC ACTIVATION MOLECULE"/>
    <property type="match status" value="1"/>
</dbReference>
<dbReference type="Pfam" id="PF13895">
    <property type="entry name" value="Ig_2"/>
    <property type="match status" value="1"/>
</dbReference>
<feature type="transmembrane region" description="Helical" evidence="6">
    <location>
        <begin position="246"/>
        <end position="269"/>
    </location>
</feature>